<keyword evidence="3" id="KW-0963">Cytoplasm</keyword>
<evidence type="ECO:0000256" key="1">
    <source>
        <dbReference type="ARBA" id="ARBA00004123"/>
    </source>
</evidence>
<accession>A0AAW0GNK0</accession>
<dbReference type="PANTHER" id="PTHR31250">
    <property type="entry name" value="IQ DOMAIN-CONTAINING PROTEIN IQM3"/>
    <property type="match status" value="1"/>
</dbReference>
<evidence type="ECO:0000256" key="2">
    <source>
        <dbReference type="ARBA" id="ARBA00004496"/>
    </source>
</evidence>
<comment type="subcellular location">
    <subcellularLocation>
        <location evidence="2">Cytoplasm</location>
    </subcellularLocation>
    <subcellularLocation>
        <location evidence="1">Nucleus</location>
    </subcellularLocation>
</comment>
<dbReference type="AlphaFoldDB" id="A0AAW0GNK0"/>
<dbReference type="PANTHER" id="PTHR31250:SF27">
    <property type="entry name" value="IQ DOMAIN-CONTAINING PROTEIN IQM5"/>
    <property type="match status" value="1"/>
</dbReference>
<reference evidence="5 6" key="1">
    <citation type="submission" date="2022-09" db="EMBL/GenBank/DDBJ databases">
        <authorList>
            <person name="Palmer J.M."/>
        </authorList>
    </citation>
    <scope>NUCLEOTIDE SEQUENCE [LARGE SCALE GENOMIC DNA]</scope>
    <source>
        <strain evidence="5 6">DSM 7382</strain>
    </source>
</reference>
<dbReference type="Proteomes" id="UP001385951">
    <property type="component" value="Unassembled WGS sequence"/>
</dbReference>
<dbReference type="InterPro" id="IPR044159">
    <property type="entry name" value="IQM"/>
</dbReference>
<keyword evidence="6" id="KW-1185">Reference proteome</keyword>
<proteinExistence type="predicted"/>
<protein>
    <submittedName>
        <fullName evidence="5">Uncharacterized protein</fullName>
    </submittedName>
</protein>
<sequence length="311" mass="34722">MNLSTGLNYMVQIDSEGKLRWARNGDLVDTTAGRWKDAGDGKGIVPLSYPETAAPRRRTSFVTPSPRSSSSGFANQVESAMHYYDGGKAPHNRFKRLIWRNFTLRGLLDRLLRKTLRRNTWIYVSDKNFNIFVGIKSMHSGDPSFDSLLTDITVEPGTFQHSSFLAGGLVTSAGLISIKDGMIHTLSPLSGHYRTEIHVRVASMSYFIGSAKQSEQHFRRFLKVLDERGVDLTKVKVSKAEAALWGIEHLNKFKKKQAALVKEGKEAVGDAANETVQAIANPADTAHAWKNVILEGRKRNVESDHEQPRRS</sequence>
<organism evidence="5 6">
    <name type="scientific">Cerrena zonata</name>
    <dbReference type="NCBI Taxonomy" id="2478898"/>
    <lineage>
        <taxon>Eukaryota</taxon>
        <taxon>Fungi</taxon>
        <taxon>Dikarya</taxon>
        <taxon>Basidiomycota</taxon>
        <taxon>Agaricomycotina</taxon>
        <taxon>Agaricomycetes</taxon>
        <taxon>Polyporales</taxon>
        <taxon>Cerrenaceae</taxon>
        <taxon>Cerrena</taxon>
    </lineage>
</organism>
<dbReference type="GO" id="GO:0005737">
    <property type="term" value="C:cytoplasm"/>
    <property type="evidence" value="ECO:0007669"/>
    <property type="project" value="UniProtKB-SubCell"/>
</dbReference>
<dbReference type="GO" id="GO:0005634">
    <property type="term" value="C:nucleus"/>
    <property type="evidence" value="ECO:0007669"/>
    <property type="project" value="UniProtKB-SubCell"/>
</dbReference>
<evidence type="ECO:0000256" key="3">
    <source>
        <dbReference type="ARBA" id="ARBA00022490"/>
    </source>
</evidence>
<keyword evidence="4" id="KW-0539">Nucleus</keyword>
<evidence type="ECO:0000313" key="5">
    <source>
        <dbReference type="EMBL" id="KAK7694943.1"/>
    </source>
</evidence>
<gene>
    <name evidence="5" type="ORF">QCA50_002131</name>
</gene>
<name>A0AAW0GNK0_9APHY</name>
<evidence type="ECO:0000256" key="4">
    <source>
        <dbReference type="ARBA" id="ARBA00023242"/>
    </source>
</evidence>
<dbReference type="EMBL" id="JASBNA010000002">
    <property type="protein sequence ID" value="KAK7694943.1"/>
    <property type="molecule type" value="Genomic_DNA"/>
</dbReference>
<evidence type="ECO:0000313" key="6">
    <source>
        <dbReference type="Proteomes" id="UP001385951"/>
    </source>
</evidence>
<comment type="caution">
    <text evidence="5">The sequence shown here is derived from an EMBL/GenBank/DDBJ whole genome shotgun (WGS) entry which is preliminary data.</text>
</comment>